<dbReference type="AlphaFoldDB" id="A0A1C1CX73"/>
<keyword evidence="4 8" id="KW-0812">Transmembrane</keyword>
<dbReference type="InterPro" id="IPR009262">
    <property type="entry name" value="SLC35_F1/F2/F6"/>
</dbReference>
<comment type="caution">
    <text evidence="9">The sequence shown here is derived from an EMBL/GenBank/DDBJ whole genome shotgun (WGS) entry which is preliminary data.</text>
</comment>
<dbReference type="GO" id="GO:0022857">
    <property type="term" value="F:transmembrane transporter activity"/>
    <property type="evidence" value="ECO:0007669"/>
    <property type="project" value="InterPro"/>
</dbReference>
<dbReference type="OrthoDB" id="429955at2759"/>
<keyword evidence="5 8" id="KW-1133">Transmembrane helix</keyword>
<feature type="region of interest" description="Disordered" evidence="7">
    <location>
        <begin position="20"/>
        <end position="47"/>
    </location>
</feature>
<dbReference type="PANTHER" id="PTHR14233">
    <property type="entry name" value="DUF914-RELATED"/>
    <property type="match status" value="1"/>
</dbReference>
<evidence type="ECO:0000256" key="4">
    <source>
        <dbReference type="ARBA" id="ARBA00022692"/>
    </source>
</evidence>
<keyword evidence="6 8" id="KW-0472">Membrane</keyword>
<evidence type="ECO:0000256" key="5">
    <source>
        <dbReference type="ARBA" id="ARBA00022989"/>
    </source>
</evidence>
<dbReference type="Pfam" id="PF06027">
    <property type="entry name" value="SLC35F"/>
    <property type="match status" value="1"/>
</dbReference>
<name>A0A1C1CX73_9EURO</name>
<evidence type="ECO:0000256" key="2">
    <source>
        <dbReference type="ARBA" id="ARBA00007863"/>
    </source>
</evidence>
<sequence length="426" mass="47256">MSDSKDIDVVRATSVDLGRDYGTGSGSSSRSPVIAHGHPEIVDSSPDRGGQIALAADGSKPQEGWRAKLAYFRTRDFWFILALGQVLAVCITGTNTLTTLLAMEGTSLPAFQTLFNYVLLNIVYTGYTLYKYGFKKWGRMVLKDGWKYIILAFFDVEGNYFTVLAYRYTTILSAQLINFWAIVIVVIISFTFLKVRYHWAQVLGIFVCIGGMGLLLASDHLTGSNGGDVSSGNQLKGDLFALLGATFYGLCNVYEEWFVSGRPLYEVIGQLGFWATIINGTQAGIFDRHSFRHATWNAKVGGYLTGYTLILFLFYTLVPVLYRFASAAFQNISLLTGNFWGVIIGLRVFHLHVHWMYPIAFTLIMIGHFVYYFGKGVLGEAAKAWLGENQEKGIDGFGSAKRRLRLMQETGNGTRGQEGTESMGVV</sequence>
<evidence type="ECO:0000256" key="7">
    <source>
        <dbReference type="SAM" id="MobiDB-lite"/>
    </source>
</evidence>
<gene>
    <name evidence="9" type="ORF">CLCR_10242</name>
</gene>
<comment type="similarity">
    <text evidence="2">Belongs to the SLC35F solute transporter family.</text>
</comment>
<feature type="transmembrane region" description="Helical" evidence="8">
    <location>
        <begin position="114"/>
        <end position="134"/>
    </location>
</feature>
<evidence type="ECO:0000313" key="9">
    <source>
        <dbReference type="EMBL" id="OCT53167.1"/>
    </source>
</evidence>
<dbReference type="PANTHER" id="PTHR14233:SF4">
    <property type="entry name" value="SOLUTE CARRIER FAMILY 35 MEMBER F2"/>
    <property type="match status" value="1"/>
</dbReference>
<dbReference type="VEuPathDB" id="FungiDB:G647_00136"/>
<dbReference type="SUPFAM" id="SSF103481">
    <property type="entry name" value="Multidrug resistance efflux transporter EmrE"/>
    <property type="match status" value="1"/>
</dbReference>
<reference evidence="10" key="1">
    <citation type="submission" date="2015-07" db="EMBL/GenBank/DDBJ databases">
        <authorList>
            <person name="Teixeira M.M."/>
            <person name="Souza R.C."/>
            <person name="Almeida L.G."/>
            <person name="Vicente V.A."/>
            <person name="de Hoog S."/>
            <person name="Bocca A.L."/>
            <person name="de Almeida S.R."/>
            <person name="Vasconcelos A.T."/>
            <person name="Felipe M.S."/>
        </authorList>
    </citation>
    <scope>NUCLEOTIDE SEQUENCE [LARGE SCALE GENOMIC DNA]</scope>
    <source>
        <strain evidence="10">KSF</strain>
    </source>
</reference>
<dbReference type="InterPro" id="IPR037185">
    <property type="entry name" value="EmrE-like"/>
</dbReference>
<feature type="transmembrane region" description="Helical" evidence="8">
    <location>
        <begin position="355"/>
        <end position="373"/>
    </location>
</feature>
<evidence type="ECO:0000256" key="8">
    <source>
        <dbReference type="SAM" id="Phobius"/>
    </source>
</evidence>
<evidence type="ECO:0000313" key="10">
    <source>
        <dbReference type="Proteomes" id="UP000094526"/>
    </source>
</evidence>
<feature type="transmembrane region" description="Helical" evidence="8">
    <location>
        <begin position="306"/>
        <end position="325"/>
    </location>
</feature>
<evidence type="ECO:0000256" key="6">
    <source>
        <dbReference type="ARBA" id="ARBA00023136"/>
    </source>
</evidence>
<dbReference type="EMBL" id="LGRB01000008">
    <property type="protein sequence ID" value="OCT53167.1"/>
    <property type="molecule type" value="Genomic_DNA"/>
</dbReference>
<feature type="transmembrane region" description="Helical" evidence="8">
    <location>
        <begin position="267"/>
        <end position="286"/>
    </location>
</feature>
<accession>A0A1C1CX73</accession>
<keyword evidence="10" id="KW-1185">Reference proteome</keyword>
<comment type="subcellular location">
    <subcellularLocation>
        <location evidence="1">Endoplasmic reticulum membrane</location>
        <topology evidence="1">Multi-pass membrane protein</topology>
    </subcellularLocation>
</comment>
<dbReference type="Proteomes" id="UP000094526">
    <property type="component" value="Unassembled WGS sequence"/>
</dbReference>
<feature type="transmembrane region" description="Helical" evidence="8">
    <location>
        <begin position="199"/>
        <end position="217"/>
    </location>
</feature>
<dbReference type="GO" id="GO:0016020">
    <property type="term" value="C:membrane"/>
    <property type="evidence" value="ECO:0007669"/>
    <property type="project" value="UniProtKB-SubCell"/>
</dbReference>
<keyword evidence="3" id="KW-0813">Transport</keyword>
<organism evidence="9 10">
    <name type="scientific">Cladophialophora carrionii</name>
    <dbReference type="NCBI Taxonomy" id="86049"/>
    <lineage>
        <taxon>Eukaryota</taxon>
        <taxon>Fungi</taxon>
        <taxon>Dikarya</taxon>
        <taxon>Ascomycota</taxon>
        <taxon>Pezizomycotina</taxon>
        <taxon>Eurotiomycetes</taxon>
        <taxon>Chaetothyriomycetidae</taxon>
        <taxon>Chaetothyriales</taxon>
        <taxon>Herpotrichiellaceae</taxon>
        <taxon>Cladophialophora</taxon>
    </lineage>
</organism>
<dbReference type="InterPro" id="IPR052221">
    <property type="entry name" value="SLC35F_Transporter"/>
</dbReference>
<feature type="transmembrane region" description="Helical" evidence="8">
    <location>
        <begin position="172"/>
        <end position="192"/>
    </location>
</feature>
<evidence type="ECO:0000256" key="3">
    <source>
        <dbReference type="ARBA" id="ARBA00022448"/>
    </source>
</evidence>
<proteinExistence type="inferred from homology"/>
<evidence type="ECO:0000256" key="1">
    <source>
        <dbReference type="ARBA" id="ARBA00004477"/>
    </source>
</evidence>
<dbReference type="STRING" id="86049.A0A1C1CX73"/>
<protein>
    <submittedName>
        <fullName evidence="9">Putative solute carrier family 35 member</fullName>
    </submittedName>
</protein>
<dbReference type="eggNOG" id="KOG2766">
    <property type="taxonomic scope" value="Eukaryota"/>
</dbReference>
<feature type="transmembrane region" description="Helical" evidence="8">
    <location>
        <begin position="77"/>
        <end position="102"/>
    </location>
</feature>
<feature type="transmembrane region" description="Helical" evidence="8">
    <location>
        <begin position="332"/>
        <end position="349"/>
    </location>
</feature>
<dbReference type="VEuPathDB" id="FungiDB:CLCR_10242"/>
<feature type="transmembrane region" description="Helical" evidence="8">
    <location>
        <begin position="146"/>
        <end position="166"/>
    </location>
</feature>
<feature type="transmembrane region" description="Helical" evidence="8">
    <location>
        <begin position="237"/>
        <end position="255"/>
    </location>
</feature>